<dbReference type="NCBIfam" id="NF033559">
    <property type="entry name" value="transpos_IS1634"/>
    <property type="match status" value="1"/>
</dbReference>
<dbReference type="GO" id="GO:0003677">
    <property type="term" value="F:DNA binding"/>
    <property type="evidence" value="ECO:0007669"/>
    <property type="project" value="InterPro"/>
</dbReference>
<keyword evidence="5" id="KW-1185">Reference proteome</keyword>
<evidence type="ECO:0000313" key="4">
    <source>
        <dbReference type="EMBL" id="MDX5932398.1"/>
    </source>
</evidence>
<evidence type="ECO:0000259" key="2">
    <source>
        <dbReference type="Pfam" id="PF01609"/>
    </source>
</evidence>
<dbReference type="GO" id="GO:0006313">
    <property type="term" value="P:DNA transposition"/>
    <property type="evidence" value="ECO:0007669"/>
    <property type="project" value="InterPro"/>
</dbReference>
<protein>
    <submittedName>
        <fullName evidence="4">IS1634 family transposase</fullName>
    </submittedName>
</protein>
<dbReference type="Proteomes" id="UP001279553">
    <property type="component" value="Unassembled WGS sequence"/>
</dbReference>
<dbReference type="InterPro" id="IPR012337">
    <property type="entry name" value="RNaseH-like_sf"/>
</dbReference>
<gene>
    <name evidence="3" type="ORF">SIL87_03370</name>
    <name evidence="4" type="ORF">SIL87_16705</name>
</gene>
<feature type="domain" description="Transposase IS4-like" evidence="2">
    <location>
        <begin position="269"/>
        <end position="548"/>
    </location>
</feature>
<dbReference type="AlphaFoldDB" id="A0AAW9DTL5"/>
<evidence type="ECO:0000313" key="3">
    <source>
        <dbReference type="EMBL" id="MDX5929799.1"/>
    </source>
</evidence>
<proteinExistence type="predicted"/>
<dbReference type="PANTHER" id="PTHR34614:SF2">
    <property type="entry name" value="TRANSPOSASE IS4-LIKE DOMAIN-CONTAINING PROTEIN"/>
    <property type="match status" value="1"/>
</dbReference>
<dbReference type="InterPro" id="IPR002559">
    <property type="entry name" value="Transposase_11"/>
</dbReference>
<dbReference type="PANTHER" id="PTHR34614">
    <property type="match status" value="1"/>
</dbReference>
<evidence type="ECO:0000256" key="1">
    <source>
        <dbReference type="SAM" id="MobiDB-lite"/>
    </source>
</evidence>
<dbReference type="GO" id="GO:0004803">
    <property type="term" value="F:transposase activity"/>
    <property type="evidence" value="ECO:0007669"/>
    <property type="project" value="InterPro"/>
</dbReference>
<dbReference type="SUPFAM" id="SSF53098">
    <property type="entry name" value="Ribonuclease H-like"/>
    <property type="match status" value="1"/>
</dbReference>
<dbReference type="EMBL" id="JAWXYB010000018">
    <property type="protein sequence ID" value="MDX5932398.1"/>
    <property type="molecule type" value="Genomic_DNA"/>
</dbReference>
<comment type="caution">
    <text evidence="4">The sequence shown here is derived from an EMBL/GenBank/DDBJ whole genome shotgun (WGS) entry which is preliminary data.</text>
</comment>
<dbReference type="Pfam" id="PF01609">
    <property type="entry name" value="DDE_Tnp_1"/>
    <property type="match status" value="1"/>
</dbReference>
<dbReference type="InterPro" id="IPR047654">
    <property type="entry name" value="IS1634_transpos"/>
</dbReference>
<evidence type="ECO:0000313" key="5">
    <source>
        <dbReference type="Proteomes" id="UP001279553"/>
    </source>
</evidence>
<accession>A0AAW9DTL5</accession>
<feature type="region of interest" description="Disordered" evidence="1">
    <location>
        <begin position="94"/>
        <end position="113"/>
    </location>
</feature>
<sequence>MFIRKTKTRNKSDNETYFTYRLVASERIGKQVRQITLLNLGRQFDLPQSDWQALCARIDALLAGQVGMLAEPEIIETLAQRYAARLIAAQPGAARSDAGHQAPPTPSTAVQASLFPSPAAPSAVYAEVDIASLQLIRPRSVGVEAVGLAAMNWLGIDQILRDLDFNGVQRAAVVGSLIGRMAAPGSELATWRWLRERSALGELLDVDFEAMPLIRLYRTSDLLVRHRDKIETALFSRIQDLFGLPVTVTLYDLTNTYFEGTASGNAKAARGRSKEKRTDCPLVTLGLVLDGSGFVRRSKMFAGNVGEATTLEEMLDGLTAPKGALVIMDAGIATAANVAWLIKHGYRYLVVSRERTRQFDPDQAISTLTASNETVQLQRVLSEDGTEVRLYCHSEGRKTKETAITDRFITRFEAGLTTLVDGLAKPHGQKNLADIQRRIGRLIEKSSGIGQHYEIIVTPDETGTKAASITWVKVPLEGSMLTHPGVYCLRSNETTWDAATLWHTYTMLTDLEAVFRGLKSELGLRPVFHHKADRTEGHLFITVLAYQLVQAIRHKLKAAGEPLSWTRLREIISVQQRITATFQQRDGRTLHVRKATVAEPALRRIYDALALNASPGGIQKLTV</sequence>
<name>A0AAW9DTL5_ACIAO</name>
<dbReference type="RefSeq" id="WP_319612791.1">
    <property type="nucleotide sequence ID" value="NZ_JAWXYB010000018.1"/>
</dbReference>
<organism evidence="4 5">
    <name type="scientific">Acidiphilium acidophilum</name>
    <name type="common">Thiobacillus acidophilus</name>
    <dbReference type="NCBI Taxonomy" id="76588"/>
    <lineage>
        <taxon>Bacteria</taxon>
        <taxon>Pseudomonadati</taxon>
        <taxon>Pseudomonadota</taxon>
        <taxon>Alphaproteobacteria</taxon>
        <taxon>Acetobacterales</taxon>
        <taxon>Acidocellaceae</taxon>
        <taxon>Acidiphilium</taxon>
    </lineage>
</organism>
<reference evidence="4 5" key="1">
    <citation type="submission" date="2023-11" db="EMBL/GenBank/DDBJ databases">
        <title>MicrobeMod: A computational toolkit for identifying prokaryotic methylation and restriction-modification with nanopore sequencing.</title>
        <authorList>
            <person name="Crits-Christoph A."/>
            <person name="Kang S.C."/>
            <person name="Lee H."/>
            <person name="Ostrov N."/>
        </authorList>
    </citation>
    <scope>NUCLEOTIDE SEQUENCE [LARGE SCALE GENOMIC DNA]</scope>
    <source>
        <strain evidence="4 5">DSMZ 700</strain>
    </source>
</reference>
<dbReference type="EMBL" id="JAWXYB010000018">
    <property type="protein sequence ID" value="MDX5929799.1"/>
    <property type="molecule type" value="Genomic_DNA"/>
</dbReference>